<evidence type="ECO:0000313" key="2">
    <source>
        <dbReference type="EMBL" id="KIY96828.1"/>
    </source>
</evidence>
<protein>
    <recommendedName>
        <fullName evidence="4">Expansin-like EG45 domain-containing protein</fullName>
    </recommendedName>
</protein>
<dbReference type="InterPro" id="IPR036908">
    <property type="entry name" value="RlpA-like_sf"/>
</dbReference>
<dbReference type="CDD" id="cd22191">
    <property type="entry name" value="DPBB_RlpA_EXP_N-like"/>
    <property type="match status" value="1"/>
</dbReference>
<dbReference type="GeneID" id="25728367"/>
<dbReference type="Proteomes" id="UP000054498">
    <property type="component" value="Unassembled WGS sequence"/>
</dbReference>
<organism evidence="2 3">
    <name type="scientific">Monoraphidium neglectum</name>
    <dbReference type="NCBI Taxonomy" id="145388"/>
    <lineage>
        <taxon>Eukaryota</taxon>
        <taxon>Viridiplantae</taxon>
        <taxon>Chlorophyta</taxon>
        <taxon>core chlorophytes</taxon>
        <taxon>Chlorophyceae</taxon>
        <taxon>CS clade</taxon>
        <taxon>Sphaeropleales</taxon>
        <taxon>Selenastraceae</taxon>
        <taxon>Monoraphidium</taxon>
    </lineage>
</organism>
<proteinExistence type="predicted"/>
<keyword evidence="3" id="KW-1185">Reference proteome</keyword>
<name>A0A0D2KM61_9CHLO</name>
<evidence type="ECO:0000256" key="1">
    <source>
        <dbReference type="SAM" id="SignalP"/>
    </source>
</evidence>
<dbReference type="SUPFAM" id="SSF50685">
    <property type="entry name" value="Barwin-like endoglucanases"/>
    <property type="match status" value="1"/>
</dbReference>
<dbReference type="KEGG" id="mng:MNEG_11135"/>
<reference evidence="2 3" key="1">
    <citation type="journal article" date="2013" name="BMC Genomics">
        <title>Reconstruction of the lipid metabolism for the microalga Monoraphidium neglectum from its genome sequence reveals characteristics suitable for biofuel production.</title>
        <authorList>
            <person name="Bogen C."/>
            <person name="Al-Dilaimi A."/>
            <person name="Albersmeier A."/>
            <person name="Wichmann J."/>
            <person name="Grundmann M."/>
            <person name="Rupp O."/>
            <person name="Lauersen K.J."/>
            <person name="Blifernez-Klassen O."/>
            <person name="Kalinowski J."/>
            <person name="Goesmann A."/>
            <person name="Mussgnug J.H."/>
            <person name="Kruse O."/>
        </authorList>
    </citation>
    <scope>NUCLEOTIDE SEQUENCE [LARGE SCALE GENOMIC DNA]</scope>
    <source>
        <strain evidence="2 3">SAG 48.87</strain>
    </source>
</reference>
<dbReference type="Gene3D" id="2.40.40.10">
    <property type="entry name" value="RlpA-like domain"/>
    <property type="match status" value="1"/>
</dbReference>
<dbReference type="EMBL" id="KK102825">
    <property type="protein sequence ID" value="KIY96828.1"/>
    <property type="molecule type" value="Genomic_DNA"/>
</dbReference>
<feature type="chain" id="PRO_5002245832" description="Expansin-like EG45 domain-containing protein" evidence="1">
    <location>
        <begin position="28"/>
        <end position="310"/>
    </location>
</feature>
<keyword evidence="1" id="KW-0732">Signal</keyword>
<gene>
    <name evidence="2" type="ORF">MNEG_11135</name>
</gene>
<sequence>MARLHLSAALALALAAAAGSLAPAAAAGRCAQVPWVSGVDQSPSDPRNYGKCTKALEPQVNAKFSHWCKFNTLGTWPTGPSARAKKCLKFGRATIYRGPIYGSSPGHKAACNKWLHGEDKAAMVAVSTKYLKTYQGGWANDKGSCGKCMCVRLHGGDNKFNTGLQTDALSKHIGLTFLAKVGDRCAECEDDHIDLLQDRPLTFAPFNPKGGDNYWAPYVNAKDGLRGFNDPRYMRGSQYSLENAGAWTSDWQWVPCSWTHQQCANLMKGMGYGNVWTPKPTPGVDSFSLRPISQLRTRDNARLFKRPWSK</sequence>
<accession>A0A0D2KM61</accession>
<dbReference type="OrthoDB" id="527411at2759"/>
<dbReference type="RefSeq" id="XP_013895848.1">
    <property type="nucleotide sequence ID" value="XM_014040394.1"/>
</dbReference>
<evidence type="ECO:0008006" key="4">
    <source>
        <dbReference type="Google" id="ProtNLM"/>
    </source>
</evidence>
<evidence type="ECO:0000313" key="3">
    <source>
        <dbReference type="Proteomes" id="UP000054498"/>
    </source>
</evidence>
<dbReference type="AlphaFoldDB" id="A0A0D2KM61"/>
<feature type="signal peptide" evidence="1">
    <location>
        <begin position="1"/>
        <end position="27"/>
    </location>
</feature>